<gene>
    <name evidence="2" type="ORF">ACFPM8_18595</name>
</gene>
<keyword evidence="2" id="KW-0282">Flagellum</keyword>
<reference evidence="3" key="1">
    <citation type="journal article" date="2019" name="Int. J. Syst. Evol. Microbiol.">
        <title>The Global Catalogue of Microorganisms (GCM) 10K type strain sequencing project: providing services to taxonomists for standard genome sequencing and annotation.</title>
        <authorList>
            <consortium name="The Broad Institute Genomics Platform"/>
            <consortium name="The Broad Institute Genome Sequencing Center for Infectious Disease"/>
            <person name="Wu L."/>
            <person name="Ma J."/>
        </authorList>
    </citation>
    <scope>NUCLEOTIDE SEQUENCE [LARGE SCALE GENOMIC DNA]</scope>
    <source>
        <strain evidence="3">JCM 17066</strain>
    </source>
</reference>
<accession>A0ABW0MDR1</accession>
<dbReference type="Proteomes" id="UP001596045">
    <property type="component" value="Unassembled WGS sequence"/>
</dbReference>
<evidence type="ECO:0000313" key="3">
    <source>
        <dbReference type="Proteomes" id="UP001596045"/>
    </source>
</evidence>
<keyword evidence="2" id="KW-0969">Cilium</keyword>
<proteinExistence type="predicted"/>
<dbReference type="InterPro" id="IPR038610">
    <property type="entry name" value="FliK-like_C_sf"/>
</dbReference>
<dbReference type="Pfam" id="PF02120">
    <property type="entry name" value="Flg_hook"/>
    <property type="match status" value="1"/>
</dbReference>
<feature type="domain" description="Flagellar hook-length control protein-like C-terminal" evidence="1">
    <location>
        <begin position="359"/>
        <end position="430"/>
    </location>
</feature>
<dbReference type="EMBL" id="JBHSMT010000029">
    <property type="protein sequence ID" value="MFC5475974.1"/>
    <property type="molecule type" value="Genomic_DNA"/>
</dbReference>
<dbReference type="RefSeq" id="WP_378999743.1">
    <property type="nucleotide sequence ID" value="NZ_JBHSMT010000029.1"/>
</dbReference>
<protein>
    <submittedName>
        <fullName evidence="2">Flagellar hook-length control protein FliK</fullName>
    </submittedName>
</protein>
<evidence type="ECO:0000313" key="2">
    <source>
        <dbReference type="EMBL" id="MFC5475974.1"/>
    </source>
</evidence>
<keyword evidence="2" id="KW-0966">Cell projection</keyword>
<organism evidence="2 3">
    <name type="scientific">Paraherbaspirillum soli</name>
    <dbReference type="NCBI Taxonomy" id="631222"/>
    <lineage>
        <taxon>Bacteria</taxon>
        <taxon>Pseudomonadati</taxon>
        <taxon>Pseudomonadota</taxon>
        <taxon>Betaproteobacteria</taxon>
        <taxon>Burkholderiales</taxon>
        <taxon>Oxalobacteraceae</taxon>
        <taxon>Paraherbaspirillum</taxon>
    </lineage>
</organism>
<sequence>MASGTPLVDRLLTVSAMQRSDLVALKAQLAIGGPEPVTDVEPSNNDTRLLSRAGIERQLGLEPGAVNVAVGARQSAAGGAVLSATARTISEILGAASGSAAPVRGSAPLWSSAQAPLPQQLATALARTVTGSGLFYESHLIQFAAGERTLAQLAQEPQARLGPLAQSHPELLSGDPQQALPEPNAALIPQPAVGVGAQQGMANGELPIFAGPAASIVKPPADSAGTKPQLEAHVVASAQDVPPAGLRSHPGPYSSASAANVAAAYGMAAADASGTVAPARPQHAPSAMPAASPAESVHVDNHVANVAAAMHPDAVALVRQQLELLAAPVFCWSGEAWPNAKMDWEIRQRQQGQPDADDADAASKVWSTRLAMSLPNLGALELRLSMNGGSLQAHLAAADDASMAALRADGDDLRQRLTAAGLQLTALQFAPLTPHDALNG</sequence>
<name>A0ABW0MDR1_9BURK</name>
<dbReference type="Gene3D" id="3.30.750.140">
    <property type="match status" value="1"/>
</dbReference>
<evidence type="ECO:0000259" key="1">
    <source>
        <dbReference type="Pfam" id="PF02120"/>
    </source>
</evidence>
<dbReference type="InterPro" id="IPR021136">
    <property type="entry name" value="Flagellar_hook_control-like_C"/>
</dbReference>
<keyword evidence="3" id="KW-1185">Reference proteome</keyword>
<comment type="caution">
    <text evidence="2">The sequence shown here is derived from an EMBL/GenBank/DDBJ whole genome shotgun (WGS) entry which is preliminary data.</text>
</comment>